<dbReference type="PANTHER" id="PTHR20842">
    <property type="entry name" value="PROTEASE S51 ALPHA-ASPARTYL DIPEPTIDASE"/>
    <property type="match status" value="1"/>
</dbReference>
<sequence>MRPPQVFACSGLRRTDDDELSNHHLVDHALSLAGVASPRVCFVPTAMGDAAETIAAKRRDFAERHPHVRFSVLTLFPQPNVPDVRRHLLGQDLLFVEGGSVVNLMAVWRAHGLAAVLRECWQSGVVLAGVSAGSLCWHLGGPTDSYRDALDPFDDGLGFLPWSNGVHDDVAAQPRRTTYRRLVATGQLAAGYASEDGVGLHYVGTELREAVTVRRGSQAWWVAADGDGGHVERAVPTRYLGA</sequence>
<evidence type="ECO:0000313" key="2">
    <source>
        <dbReference type="EMBL" id="QWZ06896.1"/>
    </source>
</evidence>
<dbReference type="PANTHER" id="PTHR20842:SF0">
    <property type="entry name" value="ALPHA-ASPARTYL DIPEPTIDASE"/>
    <property type="match status" value="1"/>
</dbReference>
<dbReference type="Pfam" id="PF03575">
    <property type="entry name" value="Peptidase_S51"/>
    <property type="match status" value="1"/>
</dbReference>
<dbReference type="EMBL" id="CP077062">
    <property type="protein sequence ID" value="QWZ06896.1"/>
    <property type="molecule type" value="Genomic_DNA"/>
</dbReference>
<proteinExistence type="predicted"/>
<dbReference type="GO" id="GO:0008236">
    <property type="term" value="F:serine-type peptidase activity"/>
    <property type="evidence" value="ECO:0007669"/>
    <property type="project" value="InterPro"/>
</dbReference>
<dbReference type="CDD" id="cd03146">
    <property type="entry name" value="GAT1_Peptidase_E"/>
    <property type="match status" value="1"/>
</dbReference>
<name>A0A975SVZ7_9ACTN</name>
<dbReference type="AlphaFoldDB" id="A0A975SVZ7"/>
<dbReference type="InterPro" id="IPR005320">
    <property type="entry name" value="Peptidase_S51"/>
</dbReference>
<keyword evidence="1" id="KW-0378">Hydrolase</keyword>
<protein>
    <submittedName>
        <fullName evidence="2">Peptidase E</fullName>
    </submittedName>
</protein>
<dbReference type="KEGG" id="nps:KRR39_15405"/>
<dbReference type="RefSeq" id="WP_216938231.1">
    <property type="nucleotide sequence ID" value="NZ_CP077062.1"/>
</dbReference>
<keyword evidence="3" id="KW-1185">Reference proteome</keyword>
<evidence type="ECO:0000313" key="3">
    <source>
        <dbReference type="Proteomes" id="UP000683575"/>
    </source>
</evidence>
<reference evidence="2" key="1">
    <citation type="submission" date="2021-06" db="EMBL/GenBank/DDBJ databases">
        <title>Complete genome sequence of Nocardioides sp. G188.</title>
        <authorList>
            <person name="Im W.-T."/>
        </authorList>
    </citation>
    <scope>NUCLEOTIDE SEQUENCE</scope>
    <source>
        <strain evidence="2">G188</strain>
    </source>
</reference>
<organism evidence="2 3">
    <name type="scientific">Nocardioides panacis</name>
    <dbReference type="NCBI Taxonomy" id="2849501"/>
    <lineage>
        <taxon>Bacteria</taxon>
        <taxon>Bacillati</taxon>
        <taxon>Actinomycetota</taxon>
        <taxon>Actinomycetes</taxon>
        <taxon>Propionibacteriales</taxon>
        <taxon>Nocardioidaceae</taxon>
        <taxon>Nocardioides</taxon>
    </lineage>
</organism>
<dbReference type="Proteomes" id="UP000683575">
    <property type="component" value="Chromosome"/>
</dbReference>
<evidence type="ECO:0000256" key="1">
    <source>
        <dbReference type="ARBA" id="ARBA00022801"/>
    </source>
</evidence>
<accession>A0A975SVZ7</accession>
<gene>
    <name evidence="2" type="ORF">KRR39_15405</name>
</gene>
<dbReference type="GO" id="GO:0006508">
    <property type="term" value="P:proteolysis"/>
    <property type="evidence" value="ECO:0007669"/>
    <property type="project" value="InterPro"/>
</dbReference>